<name>A0A4Q9GIT1_9HYPH</name>
<evidence type="ECO:0000256" key="4">
    <source>
        <dbReference type="PIRSR" id="PIRSR002825-1"/>
    </source>
</evidence>
<dbReference type="Proteomes" id="UP000291613">
    <property type="component" value="Unassembled WGS sequence"/>
</dbReference>
<gene>
    <name evidence="6" type="ORF">EYR15_13345</name>
</gene>
<evidence type="ECO:0000256" key="3">
    <source>
        <dbReference type="ARBA" id="ARBA00022764"/>
    </source>
</evidence>
<dbReference type="PROSITE" id="PS51318">
    <property type="entry name" value="TAT"/>
    <property type="match status" value="1"/>
</dbReference>
<comment type="similarity">
    <text evidence="1">Belongs to the bacterial solute-binding protein 1 family.</text>
</comment>
<evidence type="ECO:0000256" key="2">
    <source>
        <dbReference type="ARBA" id="ARBA00022729"/>
    </source>
</evidence>
<dbReference type="GO" id="GO:0046872">
    <property type="term" value="F:metal ion binding"/>
    <property type="evidence" value="ECO:0007669"/>
    <property type="project" value="UniProtKB-KW"/>
</dbReference>
<keyword evidence="7" id="KW-1185">Reference proteome</keyword>
<dbReference type="PIRSF" id="PIRSF002825">
    <property type="entry name" value="CfbpA"/>
    <property type="match status" value="1"/>
</dbReference>
<keyword evidence="3" id="KW-0574">Periplasm</keyword>
<dbReference type="Pfam" id="PF13416">
    <property type="entry name" value="SBP_bac_8"/>
    <property type="match status" value="1"/>
</dbReference>
<dbReference type="InterPro" id="IPR026045">
    <property type="entry name" value="Ferric-bd"/>
</dbReference>
<proteinExistence type="inferred from homology"/>
<feature type="binding site" evidence="4">
    <location>
        <position position="90"/>
    </location>
    <ligand>
        <name>Fe cation</name>
        <dbReference type="ChEBI" id="CHEBI:24875"/>
    </ligand>
</feature>
<sequence length="340" mass="36505">MRTLRRRELLLAGAGFAVAALFGRTARAADASGPLTLYNGQHPETTNAIVEAFSRETGIEVAIRRGSSAQLANQMVEEGAASPADVFYSEESAPLATLAKRGLLTAASAETLKQIPANYAAGDGAWIGVSARCRVVAYNQDMIQVSALPTTVTDFAKPEWSGRVGFVPTSGEFQAQTLAIVKLKGREAALDWLKGLRDNGRVYNGNVAAVQGVQRGEIATALVNNYYWFRVAEELGEERMRCQLHYMGHKDAGALLTLSGAAAMRSSKRPEAAQKFLAFLVSEKGQQALVEAVAEYPVRPGVQSPYALKPIDELDPPDVTPEDIADADLARDLRREAGLA</sequence>
<evidence type="ECO:0000313" key="6">
    <source>
        <dbReference type="EMBL" id="TBN51873.1"/>
    </source>
</evidence>
<dbReference type="EMBL" id="SIUB01000006">
    <property type="protein sequence ID" value="TBN51873.1"/>
    <property type="molecule type" value="Genomic_DNA"/>
</dbReference>
<evidence type="ECO:0000256" key="1">
    <source>
        <dbReference type="ARBA" id="ARBA00008520"/>
    </source>
</evidence>
<dbReference type="SUPFAM" id="SSF53850">
    <property type="entry name" value="Periplasmic binding protein-like II"/>
    <property type="match status" value="1"/>
</dbReference>
<evidence type="ECO:0000313" key="7">
    <source>
        <dbReference type="Proteomes" id="UP000291613"/>
    </source>
</evidence>
<feature type="binding site" evidence="4">
    <location>
        <position position="42"/>
    </location>
    <ligand>
        <name>Fe cation</name>
        <dbReference type="ChEBI" id="CHEBI:24875"/>
    </ligand>
</feature>
<protein>
    <submittedName>
        <fullName evidence="6">Extracellular solute-binding protein</fullName>
    </submittedName>
</protein>
<dbReference type="InterPro" id="IPR006311">
    <property type="entry name" value="TAT_signal"/>
</dbReference>
<dbReference type="InterPro" id="IPR006059">
    <property type="entry name" value="SBP"/>
</dbReference>
<feature type="chain" id="PRO_5020651916" evidence="5">
    <location>
        <begin position="29"/>
        <end position="340"/>
    </location>
</feature>
<dbReference type="AlphaFoldDB" id="A0A4Q9GIT1"/>
<dbReference type="PANTHER" id="PTHR30006:SF15">
    <property type="entry name" value="IRON-UTILIZATION PERIPLASMIC PROTEIN"/>
    <property type="match status" value="1"/>
</dbReference>
<reference evidence="6 7" key="1">
    <citation type="submission" date="2019-02" db="EMBL/GenBank/DDBJ databases">
        <title>Hansschlegelia quercus sp. nov., a novel methylotrophic bacterium from buds of oak (Quercus robur L.).</title>
        <authorList>
            <person name="Agafonova N.V."/>
            <person name="Kaparullina E.N."/>
            <person name="Grouzdev D.S."/>
            <person name="Doronina N.V."/>
        </authorList>
    </citation>
    <scope>NUCLEOTIDE SEQUENCE [LARGE SCALE GENOMIC DNA]</scope>
    <source>
        <strain evidence="6 7">Dub</strain>
    </source>
</reference>
<dbReference type="GO" id="GO:0030288">
    <property type="term" value="C:outer membrane-bounded periplasmic space"/>
    <property type="evidence" value="ECO:0007669"/>
    <property type="project" value="TreeGrafter"/>
</dbReference>
<comment type="caution">
    <text evidence="6">The sequence shown here is derived from an EMBL/GenBank/DDBJ whole genome shotgun (WGS) entry which is preliminary data.</text>
</comment>
<feature type="binding site" evidence="4">
    <location>
        <position position="226"/>
    </location>
    <ligand>
        <name>Fe cation</name>
        <dbReference type="ChEBI" id="CHEBI:24875"/>
    </ligand>
</feature>
<keyword evidence="4" id="KW-0408">Iron</keyword>
<keyword evidence="2 5" id="KW-0732">Signal</keyword>
<dbReference type="RefSeq" id="WP_131004036.1">
    <property type="nucleotide sequence ID" value="NZ_JBHSZR010000001.1"/>
</dbReference>
<feature type="signal peptide" evidence="5">
    <location>
        <begin position="1"/>
        <end position="28"/>
    </location>
</feature>
<dbReference type="Gene3D" id="3.40.190.10">
    <property type="entry name" value="Periplasmic binding protein-like II"/>
    <property type="match status" value="2"/>
</dbReference>
<dbReference type="PANTHER" id="PTHR30006">
    <property type="entry name" value="THIAMINE-BINDING PERIPLASMIC PROTEIN-RELATED"/>
    <property type="match status" value="1"/>
</dbReference>
<evidence type="ECO:0000256" key="5">
    <source>
        <dbReference type="SAM" id="SignalP"/>
    </source>
</evidence>
<dbReference type="OrthoDB" id="9769567at2"/>
<accession>A0A4Q9GIT1</accession>
<organism evidence="6 7">
    <name type="scientific">Hansschlegelia quercus</name>
    <dbReference type="NCBI Taxonomy" id="2528245"/>
    <lineage>
        <taxon>Bacteria</taxon>
        <taxon>Pseudomonadati</taxon>
        <taxon>Pseudomonadota</taxon>
        <taxon>Alphaproteobacteria</taxon>
        <taxon>Hyphomicrobiales</taxon>
        <taxon>Methylopilaceae</taxon>
        <taxon>Hansschlegelia</taxon>
    </lineage>
</organism>
<feature type="binding site" evidence="4">
    <location>
        <position position="227"/>
    </location>
    <ligand>
        <name>Fe cation</name>
        <dbReference type="ChEBI" id="CHEBI:24875"/>
    </ligand>
</feature>
<keyword evidence="4" id="KW-0479">Metal-binding</keyword>